<dbReference type="Proteomes" id="UP000077069">
    <property type="component" value="Unassembled WGS sequence"/>
</dbReference>
<evidence type="ECO:0000256" key="1">
    <source>
        <dbReference type="SAM" id="MobiDB-lite"/>
    </source>
</evidence>
<dbReference type="OrthoDB" id="3565018at2759"/>
<gene>
    <name evidence="2" type="ORF">CC84DRAFT_1163602</name>
</gene>
<name>A0A177CIV3_9PLEO</name>
<keyword evidence="3" id="KW-1185">Reference proteome</keyword>
<organism evidence="2 3">
    <name type="scientific">Paraphaeosphaeria sporulosa</name>
    <dbReference type="NCBI Taxonomy" id="1460663"/>
    <lineage>
        <taxon>Eukaryota</taxon>
        <taxon>Fungi</taxon>
        <taxon>Dikarya</taxon>
        <taxon>Ascomycota</taxon>
        <taxon>Pezizomycotina</taxon>
        <taxon>Dothideomycetes</taxon>
        <taxon>Pleosporomycetidae</taxon>
        <taxon>Pleosporales</taxon>
        <taxon>Massarineae</taxon>
        <taxon>Didymosphaeriaceae</taxon>
        <taxon>Paraphaeosphaeria</taxon>
    </lineage>
</organism>
<evidence type="ECO:0000313" key="3">
    <source>
        <dbReference type="Proteomes" id="UP000077069"/>
    </source>
</evidence>
<dbReference type="RefSeq" id="XP_018037810.1">
    <property type="nucleotide sequence ID" value="XM_018178302.1"/>
</dbReference>
<proteinExistence type="predicted"/>
<dbReference type="GeneID" id="28761788"/>
<evidence type="ECO:0000313" key="2">
    <source>
        <dbReference type="EMBL" id="OAG07445.1"/>
    </source>
</evidence>
<feature type="region of interest" description="Disordered" evidence="1">
    <location>
        <begin position="1"/>
        <end position="20"/>
    </location>
</feature>
<dbReference type="STRING" id="1460663.A0A177CIV3"/>
<dbReference type="AlphaFoldDB" id="A0A177CIV3"/>
<dbReference type="EMBL" id="KV441551">
    <property type="protein sequence ID" value="OAG07445.1"/>
    <property type="molecule type" value="Genomic_DNA"/>
</dbReference>
<sequence length="139" mass="15783">MYHLHPLTARRERNPKASLNPDQILSPDHLEKLSRRQKYATALAIASSVAHLQSTPWLRAELSRDDMLFFPNAEDGNLNYDEPLIQQGFSLSDDAYADVVGRSLCSGRRLEDEALRKKQSIGDDAATKQVFDLMVDLQW</sequence>
<reference evidence="2 3" key="1">
    <citation type="submission" date="2016-05" db="EMBL/GenBank/DDBJ databases">
        <title>Comparative analysis of secretome profiles of manganese(II)-oxidizing ascomycete fungi.</title>
        <authorList>
            <consortium name="DOE Joint Genome Institute"/>
            <person name="Zeiner C.A."/>
            <person name="Purvine S.O."/>
            <person name="Zink E.M."/>
            <person name="Wu S."/>
            <person name="Pasa-Tolic L."/>
            <person name="Chaput D.L."/>
            <person name="Haridas S."/>
            <person name="Grigoriev I.V."/>
            <person name="Santelli C.M."/>
            <person name="Hansel C.M."/>
        </authorList>
    </citation>
    <scope>NUCLEOTIDE SEQUENCE [LARGE SCALE GENOMIC DNA]</scope>
    <source>
        <strain evidence="2 3">AP3s5-JAC2a</strain>
    </source>
</reference>
<dbReference type="InParanoid" id="A0A177CIV3"/>
<accession>A0A177CIV3</accession>
<protein>
    <submittedName>
        <fullName evidence="2">Uncharacterized protein</fullName>
    </submittedName>
</protein>